<proteinExistence type="predicted"/>
<evidence type="ECO:0000313" key="1">
    <source>
        <dbReference type="EMBL" id="MBC8597552.1"/>
    </source>
</evidence>
<dbReference type="Proteomes" id="UP000647416">
    <property type="component" value="Unassembled WGS sequence"/>
</dbReference>
<accession>A0A926INW3</accession>
<sequence length="103" mass="12377">MNKQLDIFGNEVKNVSKRNNTDKQKRNWENAFQRWSNKEFWQTNSYGKCGYGIMCDYCEDNSYGHPCVRALNQMCREKRIKIDYSKREFEDIWNGIFVNESGK</sequence>
<keyword evidence="2" id="KW-1185">Reference proteome</keyword>
<dbReference type="EMBL" id="JACRTE010000055">
    <property type="protein sequence ID" value="MBC8597552.1"/>
    <property type="molecule type" value="Genomic_DNA"/>
</dbReference>
<dbReference type="AlphaFoldDB" id="A0A926INW3"/>
<comment type="caution">
    <text evidence="1">The sequence shown here is derived from an EMBL/GenBank/DDBJ whole genome shotgun (WGS) entry which is preliminary data.</text>
</comment>
<name>A0A926INW3_9FIRM</name>
<gene>
    <name evidence="1" type="ORF">H8706_11880</name>
</gene>
<protein>
    <submittedName>
        <fullName evidence="1">Uncharacterized protein</fullName>
    </submittedName>
</protein>
<reference evidence="1" key="1">
    <citation type="submission" date="2020-08" db="EMBL/GenBank/DDBJ databases">
        <title>Genome public.</title>
        <authorList>
            <person name="Liu C."/>
            <person name="Sun Q."/>
        </authorList>
    </citation>
    <scope>NUCLEOTIDE SEQUENCE</scope>
    <source>
        <strain evidence="1">NSJ-50</strain>
    </source>
</reference>
<organism evidence="1 2">
    <name type="scientific">Qingrenia yutianensis</name>
    <dbReference type="NCBI Taxonomy" id="2763676"/>
    <lineage>
        <taxon>Bacteria</taxon>
        <taxon>Bacillati</taxon>
        <taxon>Bacillota</taxon>
        <taxon>Clostridia</taxon>
        <taxon>Eubacteriales</taxon>
        <taxon>Oscillospiraceae</taxon>
        <taxon>Qingrenia</taxon>
    </lineage>
</organism>
<dbReference type="RefSeq" id="WP_262432816.1">
    <property type="nucleotide sequence ID" value="NZ_JACRTE010000055.1"/>
</dbReference>
<evidence type="ECO:0000313" key="2">
    <source>
        <dbReference type="Proteomes" id="UP000647416"/>
    </source>
</evidence>